<evidence type="ECO:0000256" key="1">
    <source>
        <dbReference type="PROSITE-ProRule" id="PRU00042"/>
    </source>
</evidence>
<dbReference type="Gene3D" id="3.40.1800.20">
    <property type="match status" value="1"/>
</dbReference>
<evidence type="ECO:0000256" key="2">
    <source>
        <dbReference type="PROSITE-ProRule" id="PRU01263"/>
    </source>
</evidence>
<sequence>MSGFGVPFGNDLPPPLIPLPSCRARVKQLQARLFNEVPLATSYTASCRLCLSSNFGEKSTTIIEGQLCAMLRHVFPFPIKNQIGLPMNVCTDCYKSIHMFYVYSHQVRMNQQKLQETLVKVECMDYIDINNAQYPFSNREERERMFVSGDESQKNDKDEILIDTAVQCKQEDDEADHGQDPLLLFNDGTSLSLTTEIGTVQTARGSLGHQACNVDGKTNANGNVTNDQNAESSSLELRKKTQVSSVENGHKTLEQNTTDLTNRLGEKPLYICSICSETFDKQNLLTCHHKTHLMKECPICNQSIQYALLAKHVIQEHAERARREKK</sequence>
<organism evidence="6">
    <name type="scientific">Anopheles funestus</name>
    <name type="common">African malaria mosquito</name>
    <dbReference type="NCBI Taxonomy" id="62324"/>
    <lineage>
        <taxon>Eukaryota</taxon>
        <taxon>Metazoa</taxon>
        <taxon>Ecdysozoa</taxon>
        <taxon>Arthropoda</taxon>
        <taxon>Hexapoda</taxon>
        <taxon>Insecta</taxon>
        <taxon>Pterygota</taxon>
        <taxon>Neoptera</taxon>
        <taxon>Endopterygota</taxon>
        <taxon>Diptera</taxon>
        <taxon>Nematocera</taxon>
        <taxon>Culicoidea</taxon>
        <taxon>Culicidae</taxon>
        <taxon>Anophelinae</taxon>
        <taxon>Anopheles</taxon>
    </lineage>
</organism>
<evidence type="ECO:0000313" key="6">
    <source>
        <dbReference type="EnsemblMetazoa" id="AFUN020473-PA"/>
    </source>
</evidence>
<protein>
    <submittedName>
        <fullName evidence="6">C2H2-type domain-containing protein</fullName>
    </submittedName>
</protein>
<dbReference type="PROSITE" id="PS50157">
    <property type="entry name" value="ZINC_FINGER_C2H2_2"/>
    <property type="match status" value="1"/>
</dbReference>
<feature type="domain" description="C2H2-type" evidence="4">
    <location>
        <begin position="270"/>
        <end position="297"/>
    </location>
</feature>
<dbReference type="GO" id="GO:0005634">
    <property type="term" value="C:nucleus"/>
    <property type="evidence" value="ECO:0007669"/>
    <property type="project" value="InterPro"/>
</dbReference>
<feature type="binding site" evidence="2">
    <location>
        <position position="47"/>
    </location>
    <ligand>
        <name>Zn(2+)</name>
        <dbReference type="ChEBI" id="CHEBI:29105"/>
    </ligand>
</feature>
<evidence type="ECO:0000259" key="4">
    <source>
        <dbReference type="PROSITE" id="PS50157"/>
    </source>
</evidence>
<feature type="binding site" evidence="2">
    <location>
        <position position="90"/>
    </location>
    <ligand>
        <name>Zn(2+)</name>
        <dbReference type="ChEBI" id="CHEBI:29105"/>
    </ligand>
</feature>
<keyword evidence="1" id="KW-0863">Zinc-finger</keyword>
<dbReference type="SMART" id="SM00868">
    <property type="entry name" value="zf-AD"/>
    <property type="match status" value="1"/>
</dbReference>
<name>A0A4Y0BQI2_ANOFN</name>
<feature type="binding site" evidence="2">
    <location>
        <position position="50"/>
    </location>
    <ligand>
        <name>Zn(2+)</name>
        <dbReference type="ChEBI" id="CHEBI:29105"/>
    </ligand>
</feature>
<dbReference type="SUPFAM" id="SSF57716">
    <property type="entry name" value="Glucocorticoid receptor-like (DNA-binding domain)"/>
    <property type="match status" value="1"/>
</dbReference>
<dbReference type="SUPFAM" id="SSF57850">
    <property type="entry name" value="RING/U-box"/>
    <property type="match status" value="1"/>
</dbReference>
<dbReference type="Gene3D" id="1.10.8.1320">
    <property type="match status" value="1"/>
</dbReference>
<dbReference type="PROSITE" id="PS00028">
    <property type="entry name" value="ZINC_FINGER_C2H2_1"/>
    <property type="match status" value="1"/>
</dbReference>
<feature type="region of interest" description="Disordered" evidence="3">
    <location>
        <begin position="216"/>
        <end position="238"/>
    </location>
</feature>
<dbReference type="EnsemblMetazoa" id="AFUN018738-RA">
    <property type="protein sequence ID" value="AFUN018738-PA"/>
    <property type="gene ID" value="AFUN018738"/>
</dbReference>
<reference evidence="6" key="1">
    <citation type="submission" date="2020-05" db="UniProtKB">
        <authorList>
            <consortium name="EnsemblMetazoa"/>
        </authorList>
    </citation>
    <scope>IDENTIFICATION</scope>
    <source>
        <strain evidence="6">FUMOZ</strain>
    </source>
</reference>
<dbReference type="VEuPathDB" id="VectorBase:AFUN018738"/>
<dbReference type="VEuPathDB" id="VectorBase:AFUN020473"/>
<dbReference type="AlphaFoldDB" id="A0A4Y0BQI2"/>
<dbReference type="Pfam" id="PF07776">
    <property type="entry name" value="zf-AD"/>
    <property type="match status" value="1"/>
</dbReference>
<feature type="binding site" evidence="2">
    <location>
        <position position="93"/>
    </location>
    <ligand>
        <name>Zn(2+)</name>
        <dbReference type="ChEBI" id="CHEBI:29105"/>
    </ligand>
</feature>
<feature type="domain" description="ZAD" evidence="5">
    <location>
        <begin position="45"/>
        <end position="117"/>
    </location>
</feature>
<keyword evidence="2" id="KW-0479">Metal-binding</keyword>
<evidence type="ECO:0000256" key="3">
    <source>
        <dbReference type="SAM" id="MobiDB-lite"/>
    </source>
</evidence>
<dbReference type="EnsemblMetazoa" id="AFUN020473-RA">
    <property type="protein sequence ID" value="AFUN020473-PA"/>
    <property type="gene ID" value="AFUN020473"/>
</dbReference>
<proteinExistence type="predicted"/>
<dbReference type="SMART" id="SM00355">
    <property type="entry name" value="ZnF_C2H2"/>
    <property type="match status" value="2"/>
</dbReference>
<feature type="compositionally biased region" description="Polar residues" evidence="3">
    <location>
        <begin position="216"/>
        <end position="235"/>
    </location>
</feature>
<dbReference type="PROSITE" id="PS51915">
    <property type="entry name" value="ZAD"/>
    <property type="match status" value="1"/>
</dbReference>
<dbReference type="GO" id="GO:0008270">
    <property type="term" value="F:zinc ion binding"/>
    <property type="evidence" value="ECO:0007669"/>
    <property type="project" value="UniProtKB-UniRule"/>
</dbReference>
<dbReference type="InterPro" id="IPR012934">
    <property type="entry name" value="Znf_AD"/>
</dbReference>
<evidence type="ECO:0000259" key="5">
    <source>
        <dbReference type="PROSITE" id="PS51915"/>
    </source>
</evidence>
<accession>A0A4Y0BQI2</accession>
<dbReference type="VEuPathDB" id="VectorBase:AFUN2_006464"/>
<keyword evidence="2" id="KW-0862">Zinc</keyword>
<dbReference type="InterPro" id="IPR013087">
    <property type="entry name" value="Znf_C2H2_type"/>
</dbReference>